<evidence type="ECO:0000313" key="1">
    <source>
        <dbReference type="EMBL" id="SPC26154.1"/>
    </source>
</evidence>
<organism evidence="1 2">
    <name type="scientific">Cupriavidus taiwanensis</name>
    <dbReference type="NCBI Taxonomy" id="164546"/>
    <lineage>
        <taxon>Bacteria</taxon>
        <taxon>Pseudomonadati</taxon>
        <taxon>Pseudomonadota</taxon>
        <taxon>Betaproteobacteria</taxon>
        <taxon>Burkholderiales</taxon>
        <taxon>Burkholderiaceae</taxon>
        <taxon>Cupriavidus</taxon>
    </lineage>
</organism>
<protein>
    <submittedName>
        <fullName evidence="1">Uncharacterized protein</fullName>
    </submittedName>
</protein>
<comment type="caution">
    <text evidence="1">The sequence shown here is derived from an EMBL/GenBank/DDBJ whole genome shotgun (WGS) entry which is preliminary data.</text>
</comment>
<evidence type="ECO:0000313" key="2">
    <source>
        <dbReference type="Proteomes" id="UP000257139"/>
    </source>
</evidence>
<proteinExistence type="predicted"/>
<gene>
    <name evidence="1" type="ORF">CBM2594_U60020</name>
</gene>
<reference evidence="1 2" key="1">
    <citation type="submission" date="2018-01" db="EMBL/GenBank/DDBJ databases">
        <authorList>
            <person name="Clerissi C."/>
        </authorList>
    </citation>
    <scope>NUCLEOTIDE SEQUENCE [LARGE SCALE GENOMIC DNA]</scope>
    <source>
        <strain evidence="1">Cupriavidus taiwanensis STM 6021</strain>
    </source>
</reference>
<sequence length="70" mass="7814">MDRFKAEELDAYLQSAAPTGGLRQPLDGSPIVHLRSIFVGVAAGYLQRQASVEAEFEPRFANEHLLESRR</sequence>
<name>A0A7Z7JGJ8_9BURK</name>
<dbReference type="Proteomes" id="UP000257139">
    <property type="component" value="Unassembled WGS sequence"/>
</dbReference>
<dbReference type="EMBL" id="OGUU01000053">
    <property type="protein sequence ID" value="SPC26154.1"/>
    <property type="molecule type" value="Genomic_DNA"/>
</dbReference>
<dbReference type="AlphaFoldDB" id="A0A7Z7JGJ8"/>
<accession>A0A7Z7JGJ8</accession>